<feature type="active site" description="Proton acceptor" evidence="2">
    <location>
        <position position="128"/>
    </location>
</feature>
<protein>
    <recommendedName>
        <fullName evidence="2">RNA 2',3'-cyclic phosphodiesterase</fullName>
        <shortName evidence="2">RNA 2',3'-CPDase</shortName>
        <ecNumber evidence="2">3.1.4.58</ecNumber>
    </recommendedName>
</protein>
<dbReference type="Pfam" id="PF13563">
    <property type="entry name" value="2_5_RNA_ligase2"/>
    <property type="match status" value="1"/>
</dbReference>
<dbReference type="OrthoDB" id="9789350at2"/>
<sequence length="187" mass="21757">MSTHYFWALAFPKAVKQSIQSQLKEVIEHFPFKRWVHVDDYHLTFAFLGSAEEPMLRRSIELVGEAIQNEKAFPLHIQGLGVFGNRKSPRIFWASLKPDDRLMSLQSRVFKACLESGFKLEKRPFAPHITLARNWTGTDFDHNWLETNNPYQQDPIFFIANEVVLYKTNIGKVPKYEPIATFSLITE</sequence>
<dbReference type="HAMAP" id="MF_01940">
    <property type="entry name" value="RNA_CPDase"/>
    <property type="match status" value="1"/>
</dbReference>
<dbReference type="PANTHER" id="PTHR35561:SF1">
    <property type="entry name" value="RNA 2',3'-CYCLIC PHOSPHODIESTERASE"/>
    <property type="match status" value="1"/>
</dbReference>
<dbReference type="GO" id="GO:0004113">
    <property type="term" value="F:2',3'-cyclic-nucleotide 3'-phosphodiesterase activity"/>
    <property type="evidence" value="ECO:0007669"/>
    <property type="project" value="InterPro"/>
</dbReference>
<dbReference type="InterPro" id="IPR009097">
    <property type="entry name" value="Cyclic_Pdiesterase"/>
</dbReference>
<proteinExistence type="inferred from homology"/>
<dbReference type="PANTHER" id="PTHR35561">
    <property type="entry name" value="RNA 2',3'-CYCLIC PHOSPHODIESTERASE"/>
    <property type="match status" value="1"/>
</dbReference>
<evidence type="ECO:0000313" key="4">
    <source>
        <dbReference type="Proteomes" id="UP000326671"/>
    </source>
</evidence>
<dbReference type="EC" id="3.1.4.58" evidence="2"/>
<organism evidence="3 4">
    <name type="scientific">Niallia endozanthoxylica</name>
    <dbReference type="NCBI Taxonomy" id="2036016"/>
    <lineage>
        <taxon>Bacteria</taxon>
        <taxon>Bacillati</taxon>
        <taxon>Bacillota</taxon>
        <taxon>Bacilli</taxon>
        <taxon>Bacillales</taxon>
        <taxon>Bacillaceae</taxon>
        <taxon>Niallia</taxon>
    </lineage>
</organism>
<feature type="short sequence motif" description="HXTX 2" evidence="2">
    <location>
        <begin position="128"/>
        <end position="131"/>
    </location>
</feature>
<comment type="caution">
    <text evidence="3">The sequence shown here is derived from an EMBL/GenBank/DDBJ whole genome shotgun (WGS) entry which is preliminary data.</text>
</comment>
<comment type="catalytic activity">
    <reaction evidence="2">
        <text>a 3'-end 2',3'-cyclophospho-ribonucleotide-RNA + H2O = a 3'-end 2'-phospho-ribonucleotide-RNA + H(+)</text>
        <dbReference type="Rhea" id="RHEA:11828"/>
        <dbReference type="Rhea" id="RHEA-COMP:10464"/>
        <dbReference type="Rhea" id="RHEA-COMP:17353"/>
        <dbReference type="ChEBI" id="CHEBI:15377"/>
        <dbReference type="ChEBI" id="CHEBI:15378"/>
        <dbReference type="ChEBI" id="CHEBI:83064"/>
        <dbReference type="ChEBI" id="CHEBI:173113"/>
        <dbReference type="EC" id="3.1.4.58"/>
    </reaction>
</comment>
<dbReference type="SUPFAM" id="SSF55144">
    <property type="entry name" value="LigT-like"/>
    <property type="match status" value="1"/>
</dbReference>
<dbReference type="Proteomes" id="UP000326671">
    <property type="component" value="Unassembled WGS sequence"/>
</dbReference>
<comment type="function">
    <text evidence="2">Hydrolyzes RNA 2',3'-cyclic phosphodiester to an RNA 2'-phosphomonoester.</text>
</comment>
<evidence type="ECO:0000256" key="2">
    <source>
        <dbReference type="HAMAP-Rule" id="MF_01940"/>
    </source>
</evidence>
<dbReference type="Gene3D" id="3.90.1140.10">
    <property type="entry name" value="Cyclic phosphodiesterase"/>
    <property type="match status" value="1"/>
</dbReference>
<evidence type="ECO:0000256" key="1">
    <source>
        <dbReference type="ARBA" id="ARBA00022801"/>
    </source>
</evidence>
<gene>
    <name evidence="3" type="primary">thpR</name>
    <name evidence="3" type="ORF">F4V44_05475</name>
</gene>
<dbReference type="RefSeq" id="WP_150438993.1">
    <property type="nucleotide sequence ID" value="NZ_VYKL01000013.1"/>
</dbReference>
<feature type="short sequence motif" description="HXTX 1" evidence="2">
    <location>
        <begin position="42"/>
        <end position="45"/>
    </location>
</feature>
<keyword evidence="1 2" id="KW-0378">Hydrolase</keyword>
<dbReference type="InterPro" id="IPR004175">
    <property type="entry name" value="RNA_CPDase"/>
</dbReference>
<dbReference type="AlphaFoldDB" id="A0A5J5HWU0"/>
<accession>A0A5J5HWU0</accession>
<dbReference type="GO" id="GO:0008664">
    <property type="term" value="F:RNA 2',3'-cyclic 3'-phosphodiesterase activity"/>
    <property type="evidence" value="ECO:0007669"/>
    <property type="project" value="UniProtKB-EC"/>
</dbReference>
<dbReference type="EMBL" id="VYKL01000013">
    <property type="protein sequence ID" value="KAA9027451.1"/>
    <property type="molecule type" value="Genomic_DNA"/>
</dbReference>
<comment type="similarity">
    <text evidence="2">Belongs to the 2H phosphoesterase superfamily. ThpR family.</text>
</comment>
<feature type="active site" description="Proton donor" evidence="2">
    <location>
        <position position="42"/>
    </location>
</feature>
<name>A0A5J5HWU0_9BACI</name>
<evidence type="ECO:0000313" key="3">
    <source>
        <dbReference type="EMBL" id="KAA9027451.1"/>
    </source>
</evidence>
<dbReference type="NCBIfam" id="TIGR02258">
    <property type="entry name" value="2_5_ligase"/>
    <property type="match status" value="1"/>
</dbReference>
<reference evidence="3 4" key="1">
    <citation type="submission" date="2019-09" db="EMBL/GenBank/DDBJ databases">
        <title>Whole genome sequences of isolates from the Mars Exploration Rovers.</title>
        <authorList>
            <person name="Seuylemezian A."/>
            <person name="Vaishampayan P."/>
        </authorList>
    </citation>
    <scope>NUCLEOTIDE SEQUENCE [LARGE SCALE GENOMIC DNA]</scope>
    <source>
        <strain evidence="3 4">MER_TA_151</strain>
    </source>
</reference>
<keyword evidence="4" id="KW-1185">Reference proteome</keyword>